<gene>
    <name evidence="15" type="primary">LOC102169960</name>
</gene>
<evidence type="ECO:0000256" key="7">
    <source>
        <dbReference type="ARBA" id="ARBA00022725"/>
    </source>
</evidence>
<comment type="subcellular location">
    <subcellularLocation>
        <location evidence="3 13">Cell membrane</location>
        <topology evidence="3 13">Multi-pass membrane protein</topology>
    </subcellularLocation>
</comment>
<dbReference type="InterPro" id="IPR000276">
    <property type="entry name" value="GPCR_Rhodpsn"/>
</dbReference>
<evidence type="ECO:0000256" key="6">
    <source>
        <dbReference type="ARBA" id="ARBA00022692"/>
    </source>
</evidence>
<evidence type="ECO:0000256" key="3">
    <source>
        <dbReference type="ARBA" id="ARBA00004651"/>
    </source>
</evidence>
<dbReference type="PRINTS" id="PR00245">
    <property type="entry name" value="OLFACTORYR"/>
</dbReference>
<keyword evidence="9 12" id="KW-0297">G-protein coupled receptor</keyword>
<keyword evidence="12" id="KW-0675">Receptor</keyword>
<feature type="transmembrane region" description="Helical" evidence="13">
    <location>
        <begin position="51"/>
        <end position="74"/>
    </location>
</feature>
<evidence type="ECO:0000256" key="11">
    <source>
        <dbReference type="ARBA" id="ARBA00023224"/>
    </source>
</evidence>
<dbReference type="GO" id="GO:0004930">
    <property type="term" value="F:G protein-coupled receptor activity"/>
    <property type="evidence" value="ECO:0007669"/>
    <property type="project" value="UniProtKB-KW"/>
</dbReference>
<evidence type="ECO:0000256" key="9">
    <source>
        <dbReference type="ARBA" id="ARBA00023040"/>
    </source>
</evidence>
<feature type="transmembrane region" description="Helical" evidence="13">
    <location>
        <begin position="128"/>
        <end position="146"/>
    </location>
</feature>
<dbReference type="EMBL" id="LWLT01000007">
    <property type="status" value="NOT_ANNOTATED_CDS"/>
    <property type="molecule type" value="Genomic_DNA"/>
</dbReference>
<dbReference type="Proteomes" id="UP000291000">
    <property type="component" value="Chromosome 8"/>
</dbReference>
<dbReference type="GeneTree" id="ENSGT01040000240406"/>
<dbReference type="PROSITE" id="PS50262">
    <property type="entry name" value="G_PROTEIN_RECEP_F1_2"/>
    <property type="match status" value="1"/>
</dbReference>
<organism evidence="15 16">
    <name type="scientific">Capra hircus</name>
    <name type="common">Goat</name>
    <dbReference type="NCBI Taxonomy" id="9925"/>
    <lineage>
        <taxon>Eukaryota</taxon>
        <taxon>Metazoa</taxon>
        <taxon>Chordata</taxon>
        <taxon>Craniata</taxon>
        <taxon>Vertebrata</taxon>
        <taxon>Euteleostomi</taxon>
        <taxon>Mammalia</taxon>
        <taxon>Eutheria</taxon>
        <taxon>Laurasiatheria</taxon>
        <taxon>Artiodactyla</taxon>
        <taxon>Ruminantia</taxon>
        <taxon>Pecora</taxon>
        <taxon>Bovidae</taxon>
        <taxon>Caprinae</taxon>
        <taxon>Capra</taxon>
    </lineage>
</organism>
<proteinExistence type="inferred from homology"/>
<evidence type="ECO:0000256" key="4">
    <source>
        <dbReference type="ARBA" id="ARBA00022475"/>
    </source>
</evidence>
<comment type="similarity">
    <text evidence="12">Belongs to the G-protein coupled receptor 1 family.</text>
</comment>
<dbReference type="Ensembl" id="ENSCHIT00000018622.1">
    <property type="protein sequence ID" value="ENSCHIP00000010839.1"/>
    <property type="gene ID" value="ENSCHIG00000013211.1"/>
</dbReference>
<evidence type="ECO:0000313" key="15">
    <source>
        <dbReference type="Ensembl" id="ENSCHIP00000010839.1"/>
    </source>
</evidence>
<reference evidence="15 16" key="1">
    <citation type="submission" date="2016-04" db="EMBL/GenBank/DDBJ databases">
        <title>Polished mammalian reference genomes with single-molecule sequencing and chromosome conformation capture applied to the Capra hircus genome.</title>
        <authorList>
            <person name="Bickhart D.M."/>
            <person name="Koren S."/>
            <person name="Rosen B."/>
            <person name="Hastie A."/>
            <person name="Liachko I."/>
            <person name="Sullivan S.T."/>
            <person name="Burton J."/>
            <person name="Sayre B.L."/>
            <person name="Huson H.J."/>
            <person name="Lee J."/>
            <person name="Lam E."/>
            <person name="Kelley C.M."/>
            <person name="Hutchison J.L."/>
            <person name="Zhou Y."/>
            <person name="Sun J."/>
            <person name="Crisa A."/>
            <person name="Schwartz J.C."/>
            <person name="Hammond J.A."/>
            <person name="Schroeder S.G."/>
            <person name="Liu G.E."/>
            <person name="Dunham M."/>
            <person name="Shendure J."/>
            <person name="Sonstegard T.S."/>
            <person name="Phillippy A.M."/>
            <person name="Van Tassell C.P."/>
            <person name="Smith T.P."/>
        </authorList>
    </citation>
    <scope>NUCLEOTIDE SEQUENCE [LARGE SCALE GENOMIC DNA]</scope>
</reference>
<dbReference type="CDD" id="cd15430">
    <property type="entry name" value="7tmA_OR13-like"/>
    <property type="match status" value="1"/>
</dbReference>
<dbReference type="PRINTS" id="PR00237">
    <property type="entry name" value="GPCRRHODOPSN"/>
</dbReference>
<dbReference type="InterPro" id="IPR000725">
    <property type="entry name" value="Olfact_rcpt"/>
</dbReference>
<dbReference type="PANTHER" id="PTHR26453">
    <property type="entry name" value="OLFACTORY RECEPTOR"/>
    <property type="match status" value="1"/>
</dbReference>
<evidence type="ECO:0000256" key="12">
    <source>
        <dbReference type="RuleBase" id="RU000688"/>
    </source>
</evidence>
<keyword evidence="4 13" id="KW-1003">Cell membrane</keyword>
<dbReference type="PROSITE" id="PS00237">
    <property type="entry name" value="G_PROTEIN_RECEP_F1_1"/>
    <property type="match status" value="1"/>
</dbReference>
<evidence type="ECO:0000256" key="13">
    <source>
        <dbReference type="RuleBase" id="RU363047"/>
    </source>
</evidence>
<dbReference type="FunFam" id="1.20.1070.10:FF:000501">
    <property type="entry name" value="Olfactory receptor"/>
    <property type="match status" value="1"/>
</dbReference>
<keyword evidence="8 13" id="KW-1133">Transmembrane helix</keyword>
<dbReference type="Gene3D" id="1.20.1070.10">
    <property type="entry name" value="Rhodopsin 7-helix transmembrane proteins"/>
    <property type="match status" value="1"/>
</dbReference>
<keyword evidence="7 13" id="KW-0552">Olfaction</keyword>
<dbReference type="OMA" id="IVANMIF"/>
<dbReference type="SUPFAM" id="SSF81321">
    <property type="entry name" value="Family A G protein-coupled receptor-like"/>
    <property type="match status" value="1"/>
</dbReference>
<dbReference type="GO" id="GO:0005886">
    <property type="term" value="C:plasma membrane"/>
    <property type="evidence" value="ECO:0007669"/>
    <property type="project" value="UniProtKB-SubCell"/>
</dbReference>
<evidence type="ECO:0000313" key="16">
    <source>
        <dbReference type="Proteomes" id="UP000291000"/>
    </source>
</evidence>
<comment type="function">
    <text evidence="1">Odorant receptor.</text>
</comment>
<feature type="domain" description="G-protein coupled receptors family 1 profile" evidence="14">
    <location>
        <begin position="67"/>
        <end position="315"/>
    </location>
</feature>
<evidence type="ECO:0000256" key="1">
    <source>
        <dbReference type="ARBA" id="ARBA00002936"/>
    </source>
</evidence>
<evidence type="ECO:0000259" key="14">
    <source>
        <dbReference type="PROSITE" id="PS50262"/>
    </source>
</evidence>
<dbReference type="InterPro" id="IPR017452">
    <property type="entry name" value="GPCR_Rhodpsn_7TM"/>
</dbReference>
<evidence type="ECO:0000256" key="5">
    <source>
        <dbReference type="ARBA" id="ARBA00022606"/>
    </source>
</evidence>
<dbReference type="AlphaFoldDB" id="A0A452EFN2"/>
<accession>A0A452EFN2</accession>
<dbReference type="Pfam" id="PF13853">
    <property type="entry name" value="7tm_4"/>
    <property type="match status" value="1"/>
</dbReference>
<dbReference type="GO" id="GO:0005654">
    <property type="term" value="C:nucleoplasm"/>
    <property type="evidence" value="ECO:0007669"/>
    <property type="project" value="UniProtKB-ARBA"/>
</dbReference>
<sequence>MYSNCCRISFVERKWERSLVNGKTINMGKNNQSSVTEFVLLGLSGYPELEAIYFVLVLFMYMVILLGNGVIIIVSVCDSHLHTPMYFFLSNLSFLDICYTSSSIPLFLSSFLTSKKTISFSGCGVQMFLSFAMGATECVLLSMMAFDRYVAICNPLRYPIIMSKNLYVPMAAGSGLQGTSLAMWLPFCGDNVINHFTCEILAVLKLACADISVNVISMVVANMIFLVVPVLFIFISYVFILSTILRIPSSEGRRKAFSTCSAHLTVVIIFYGTILFMYAKPKAKDSSGVDKVQVTDKIISLFYGVVTPMLNPLIYSLRNKDVKAAVKNILCQKCFSGEK</sequence>
<feature type="transmembrane region" description="Helical" evidence="13">
    <location>
        <begin position="86"/>
        <end position="108"/>
    </location>
</feature>
<keyword evidence="11 12" id="KW-0807">Transducer</keyword>
<evidence type="ECO:0000256" key="2">
    <source>
        <dbReference type="ARBA" id="ARBA00003929"/>
    </source>
</evidence>
<dbReference type="STRING" id="9925.ENSCHIP00000010839"/>
<feature type="transmembrane region" description="Helical" evidence="13">
    <location>
        <begin position="223"/>
        <end position="245"/>
    </location>
</feature>
<feature type="transmembrane region" description="Helical" evidence="13">
    <location>
        <begin position="298"/>
        <end position="317"/>
    </location>
</feature>
<protein>
    <recommendedName>
        <fullName evidence="13">Olfactory receptor</fullName>
    </recommendedName>
</protein>
<dbReference type="GO" id="GO:0004984">
    <property type="term" value="F:olfactory receptor activity"/>
    <property type="evidence" value="ECO:0007669"/>
    <property type="project" value="InterPro"/>
</dbReference>
<keyword evidence="16" id="KW-1185">Reference proteome</keyword>
<name>A0A452EFN2_CAPHI</name>
<feature type="transmembrane region" description="Helical" evidence="13">
    <location>
        <begin position="166"/>
        <end position="187"/>
    </location>
</feature>
<reference evidence="15" key="3">
    <citation type="submission" date="2025-09" db="UniProtKB">
        <authorList>
            <consortium name="Ensembl"/>
        </authorList>
    </citation>
    <scope>IDENTIFICATION</scope>
</reference>
<comment type="function">
    <text evidence="2">Putative odorant or sperm cell receptor.</text>
</comment>
<keyword evidence="10 13" id="KW-0472">Membrane</keyword>
<reference evidence="15" key="2">
    <citation type="submission" date="2025-08" db="UniProtKB">
        <authorList>
            <consortium name="Ensembl"/>
        </authorList>
    </citation>
    <scope>IDENTIFICATION</scope>
</reference>
<evidence type="ECO:0000256" key="8">
    <source>
        <dbReference type="ARBA" id="ARBA00022989"/>
    </source>
</evidence>
<keyword evidence="5 13" id="KW-0716">Sensory transduction</keyword>
<feature type="transmembrane region" description="Helical" evidence="13">
    <location>
        <begin position="257"/>
        <end position="278"/>
    </location>
</feature>
<evidence type="ECO:0000256" key="10">
    <source>
        <dbReference type="ARBA" id="ARBA00023136"/>
    </source>
</evidence>
<keyword evidence="6 12" id="KW-0812">Transmembrane</keyword>